<dbReference type="Pfam" id="PF04230">
    <property type="entry name" value="PS_pyruv_trans"/>
    <property type="match status" value="1"/>
</dbReference>
<proteinExistence type="predicted"/>
<comment type="caution">
    <text evidence="2">The sequence shown here is derived from an EMBL/GenBank/DDBJ whole genome shotgun (WGS) entry which is preliminary data.</text>
</comment>
<dbReference type="InterPro" id="IPR007345">
    <property type="entry name" value="Polysacch_pyruvyl_Trfase"/>
</dbReference>
<dbReference type="RefSeq" id="WP_272776089.1">
    <property type="nucleotide sequence ID" value="NZ_JAQQLI010000006.1"/>
</dbReference>
<reference evidence="2" key="2">
    <citation type="submission" date="2023-02" db="EMBL/GenBank/DDBJ databases">
        <authorList>
            <person name="Rayyan A."/>
            <person name="Meyer T."/>
            <person name="Kyndt J.A."/>
        </authorList>
    </citation>
    <scope>NUCLEOTIDE SEQUENCE</scope>
    <source>
        <strain evidence="2">DSM 9987</strain>
    </source>
</reference>
<organism evidence="2 3">
    <name type="scientific">Rhodoplanes tepidamans</name>
    <name type="common">Rhodoplanes cryptolactis</name>
    <dbReference type="NCBI Taxonomy" id="200616"/>
    <lineage>
        <taxon>Bacteria</taxon>
        <taxon>Pseudomonadati</taxon>
        <taxon>Pseudomonadota</taxon>
        <taxon>Alphaproteobacteria</taxon>
        <taxon>Hyphomicrobiales</taxon>
        <taxon>Nitrobacteraceae</taxon>
        <taxon>Rhodoplanes</taxon>
    </lineage>
</organism>
<reference evidence="2" key="1">
    <citation type="journal article" date="2023" name="Microbiol Resour">
        <title>Genome Sequences of Rhodoplanes serenus and Two Thermotolerant Strains, Rhodoplanes tepidamans and 'Rhodoplanes cryptolactis,' Further Refine the Genus.</title>
        <authorList>
            <person name="Rayyan A.A."/>
            <person name="Kyndt J.A."/>
        </authorList>
    </citation>
    <scope>NUCLEOTIDE SEQUENCE</scope>
    <source>
        <strain evidence="2">DSM 9987</strain>
    </source>
</reference>
<accession>A0ABT5J6L6</accession>
<dbReference type="PANTHER" id="PTHR36836">
    <property type="entry name" value="COLANIC ACID BIOSYNTHESIS PROTEIN WCAK"/>
    <property type="match status" value="1"/>
</dbReference>
<gene>
    <name evidence="2" type="ORF">PQJ73_06065</name>
</gene>
<evidence type="ECO:0000259" key="1">
    <source>
        <dbReference type="Pfam" id="PF04230"/>
    </source>
</evidence>
<protein>
    <submittedName>
        <fullName evidence="2">Polysaccharide pyruvyl transferase family protein</fullName>
    </submittedName>
</protein>
<feature type="domain" description="Polysaccharide pyruvyl transferase" evidence="1">
    <location>
        <begin position="9"/>
        <end position="326"/>
    </location>
</feature>
<sequence>MFNVAYSPNLGDGVIADCLSHALRTSFAGAIVTSVDLAGRTERGAAGPAARRLAQLALLQRMPRPVKDLVVALSLGPRVVRTLRPAWRRALDGADVAIIGGGQLFQDGDLNFPLKLTGAAAECRRLGVPIAVFGVGAAPSRSPVGRALFRRLLRMPEIVHIAARDPQSQAELGRLGGENVQLCRDPALLAAEVWPAPPRRPRTRPRVGVGVTHGALLRHHSDGGTVSPEETTDRYARVVASLVEHGFDVVCFSNGAAEDAEALAAVGEAICRSDAAEHAVTAPRRETPGELATLISGLDAVVSHRLHACILAYAYRIPHIGFAWDPKVRHFFDLVERPAYCVPFDRDAPKTIAPRVVAALTEGIAADAHARVLAETRTGLRALRRAISDAMEAGSRRRMAAIGETEGASLCP</sequence>
<dbReference type="Gene3D" id="3.40.50.2000">
    <property type="entry name" value="Glycogen Phosphorylase B"/>
    <property type="match status" value="1"/>
</dbReference>
<evidence type="ECO:0000313" key="2">
    <source>
        <dbReference type="EMBL" id="MDC7785243.1"/>
    </source>
</evidence>
<keyword evidence="2" id="KW-0808">Transferase</keyword>
<dbReference type="GO" id="GO:0016740">
    <property type="term" value="F:transferase activity"/>
    <property type="evidence" value="ECO:0007669"/>
    <property type="project" value="UniProtKB-KW"/>
</dbReference>
<dbReference type="EMBL" id="JAQQLI010000006">
    <property type="protein sequence ID" value="MDC7785243.1"/>
    <property type="molecule type" value="Genomic_DNA"/>
</dbReference>
<dbReference type="PANTHER" id="PTHR36836:SF1">
    <property type="entry name" value="COLANIC ACID BIOSYNTHESIS PROTEIN WCAK"/>
    <property type="match status" value="1"/>
</dbReference>
<dbReference type="Proteomes" id="UP001165652">
    <property type="component" value="Unassembled WGS sequence"/>
</dbReference>
<name>A0ABT5J6L6_RHOTP</name>
<evidence type="ECO:0000313" key="3">
    <source>
        <dbReference type="Proteomes" id="UP001165652"/>
    </source>
</evidence>
<keyword evidence="3" id="KW-1185">Reference proteome</keyword>